<comment type="caution">
    <text evidence="2">The sequence shown here is derived from an EMBL/GenBank/DDBJ whole genome shotgun (WGS) entry which is preliminary data.</text>
</comment>
<keyword evidence="3" id="KW-1185">Reference proteome</keyword>
<accession>A0A9P5ZXN7</accession>
<sequence>MRLLAPEDCEECRLGSNPSIHPLPVGSLPAASPLPGSGPPTNPPPAIKPVVLKRATKKATKKATSKLTTDVAQTESPVLSIQPTVAAACADTLFSGLPPIINPMPVVPAVPINTIFSDPINFDPDIDTSMWDGFDVEVALNAMNSKAADFNSPAMYPSLMQELVAPLPNFFLDGNHPLANAPYVFPLEYPLSIAPRLSTINTTLLTPQVHEPPPANVPVPATPNVLPAPTASNDLPVPATPNVLPVPAAPNVPPVPTTPNDQPVDAAEDSVSTHKRKQSRNDGTDPKLIMTTKCARKCQQHTKVEAITDKIQKERELKEKENQHIMPTVL</sequence>
<proteinExistence type="predicted"/>
<reference evidence="2" key="1">
    <citation type="submission" date="2020-11" db="EMBL/GenBank/DDBJ databases">
        <authorList>
            <consortium name="DOE Joint Genome Institute"/>
            <person name="Ahrendt S."/>
            <person name="Riley R."/>
            <person name="Andreopoulos W."/>
            <person name="Labutti K."/>
            <person name="Pangilinan J."/>
            <person name="Ruiz-Duenas F.J."/>
            <person name="Barrasa J.M."/>
            <person name="Sanchez-Garcia M."/>
            <person name="Camarero S."/>
            <person name="Miyauchi S."/>
            <person name="Serrano A."/>
            <person name="Linde D."/>
            <person name="Babiker R."/>
            <person name="Drula E."/>
            <person name="Ayuso-Fernandez I."/>
            <person name="Pacheco R."/>
            <person name="Padilla G."/>
            <person name="Ferreira P."/>
            <person name="Barriuso J."/>
            <person name="Kellner H."/>
            <person name="Castanera R."/>
            <person name="Alfaro M."/>
            <person name="Ramirez L."/>
            <person name="Pisabarro A.G."/>
            <person name="Kuo A."/>
            <person name="Tritt A."/>
            <person name="Lipzen A."/>
            <person name="He G."/>
            <person name="Yan M."/>
            <person name="Ng V."/>
            <person name="Cullen D."/>
            <person name="Martin F."/>
            <person name="Rosso M.-N."/>
            <person name="Henrissat B."/>
            <person name="Hibbett D."/>
            <person name="Martinez A.T."/>
            <person name="Grigoriev I.V."/>
        </authorList>
    </citation>
    <scope>NUCLEOTIDE SEQUENCE</scope>
    <source>
        <strain evidence="2">ATCC 90797</strain>
    </source>
</reference>
<organism evidence="2 3">
    <name type="scientific">Pleurotus eryngii</name>
    <name type="common">Boletus of the steppes</name>
    <dbReference type="NCBI Taxonomy" id="5323"/>
    <lineage>
        <taxon>Eukaryota</taxon>
        <taxon>Fungi</taxon>
        <taxon>Dikarya</taxon>
        <taxon>Basidiomycota</taxon>
        <taxon>Agaricomycotina</taxon>
        <taxon>Agaricomycetes</taxon>
        <taxon>Agaricomycetidae</taxon>
        <taxon>Agaricales</taxon>
        <taxon>Pleurotineae</taxon>
        <taxon>Pleurotaceae</taxon>
        <taxon>Pleurotus</taxon>
    </lineage>
</organism>
<feature type="region of interest" description="Disordered" evidence="1">
    <location>
        <begin position="248"/>
        <end position="287"/>
    </location>
</feature>
<dbReference type="EMBL" id="MU154562">
    <property type="protein sequence ID" value="KAF9495377.1"/>
    <property type="molecule type" value="Genomic_DNA"/>
</dbReference>
<name>A0A9P5ZXN7_PLEER</name>
<feature type="compositionally biased region" description="Pro residues" evidence="1">
    <location>
        <begin position="248"/>
        <end position="257"/>
    </location>
</feature>
<evidence type="ECO:0000313" key="3">
    <source>
        <dbReference type="Proteomes" id="UP000807025"/>
    </source>
</evidence>
<evidence type="ECO:0000256" key="1">
    <source>
        <dbReference type="SAM" id="MobiDB-lite"/>
    </source>
</evidence>
<dbReference type="Proteomes" id="UP000807025">
    <property type="component" value="Unassembled WGS sequence"/>
</dbReference>
<feature type="compositionally biased region" description="Pro residues" evidence="1">
    <location>
        <begin position="36"/>
        <end position="47"/>
    </location>
</feature>
<feature type="region of interest" description="Disordered" evidence="1">
    <location>
        <begin position="24"/>
        <end position="47"/>
    </location>
</feature>
<feature type="compositionally biased region" description="Low complexity" evidence="1">
    <location>
        <begin position="26"/>
        <end position="35"/>
    </location>
</feature>
<evidence type="ECO:0000313" key="2">
    <source>
        <dbReference type="EMBL" id="KAF9495377.1"/>
    </source>
</evidence>
<dbReference type="AlphaFoldDB" id="A0A9P5ZXN7"/>
<gene>
    <name evidence="2" type="ORF">BDN71DRAFT_1506729</name>
</gene>
<protein>
    <submittedName>
        <fullName evidence="2">Uncharacterized protein</fullName>
    </submittedName>
</protein>